<dbReference type="PANTHER" id="PTHR37423">
    <property type="entry name" value="SOLUBLE LYTIC MUREIN TRANSGLYCOSYLASE-RELATED"/>
    <property type="match status" value="1"/>
</dbReference>
<dbReference type="InterPro" id="IPR017689">
    <property type="entry name" value="BamD"/>
</dbReference>
<dbReference type="Pfam" id="PF13525">
    <property type="entry name" value="YfiO"/>
    <property type="match status" value="1"/>
</dbReference>
<dbReference type="HAMAP" id="MF_00922">
    <property type="entry name" value="OM_assembly_BamD"/>
    <property type="match status" value="1"/>
</dbReference>
<feature type="transmembrane region" description="Helical" evidence="5">
    <location>
        <begin position="7"/>
        <end position="28"/>
    </location>
</feature>
<evidence type="ECO:0000256" key="3">
    <source>
        <dbReference type="ARBA" id="ARBA00023237"/>
    </source>
</evidence>
<dbReference type="PROSITE" id="PS50005">
    <property type="entry name" value="TPR"/>
    <property type="match status" value="1"/>
</dbReference>
<dbReference type="PROSITE" id="PS51257">
    <property type="entry name" value="PROKAR_LIPOPROTEIN"/>
    <property type="match status" value="1"/>
</dbReference>
<gene>
    <name evidence="7" type="primary">bamD</name>
    <name evidence="7" type="ORF">KL86DPRO_10652</name>
</gene>
<evidence type="ECO:0000256" key="1">
    <source>
        <dbReference type="ARBA" id="ARBA00022729"/>
    </source>
</evidence>
<keyword evidence="5" id="KW-1133">Transmembrane helix</keyword>
<name>A0A212J418_9DELT</name>
<proteinExistence type="inferred from homology"/>
<reference evidence="7" key="1">
    <citation type="submission" date="2016-04" db="EMBL/GenBank/DDBJ databases">
        <authorList>
            <person name="Evans L.H."/>
            <person name="Alamgir A."/>
            <person name="Owens N."/>
            <person name="Weber N.D."/>
            <person name="Virtaneva K."/>
            <person name="Barbian K."/>
            <person name="Babar A."/>
            <person name="Rosenke K."/>
        </authorList>
    </citation>
    <scope>NUCLEOTIDE SEQUENCE</scope>
    <source>
        <strain evidence="7">86</strain>
    </source>
</reference>
<evidence type="ECO:0000256" key="5">
    <source>
        <dbReference type="SAM" id="Phobius"/>
    </source>
</evidence>
<dbReference type="CDD" id="cd15830">
    <property type="entry name" value="BamD"/>
    <property type="match status" value="1"/>
</dbReference>
<feature type="repeat" description="TPR" evidence="4">
    <location>
        <begin position="72"/>
        <end position="105"/>
    </location>
</feature>
<protein>
    <submittedName>
        <fullName evidence="7">Outer membrane protein assembly factor BamD</fullName>
    </submittedName>
</protein>
<sequence length="242" mass="28538">MRTLIRFMLAAVLVTSLSGCGIIDYFYLPVPEETAQELFEAGNDSMREKDYSSAIYFYTKLKDTYQFSPYTIEAELSLADAYFLDGEWAAAIDSYKEFESLHPRHEAIPYVLYNIGMASRHMYRSIDRPITPIEDAYSYFKRISEAYPDSEYAEEARVKMVECRKLMAEHELYIADFYYRAGKYGSAWARYKNLVEQFKDVPDIYTHAEEKGQAAFIRHRESQAEETRENREGSWKQWFNWL</sequence>
<dbReference type="AlphaFoldDB" id="A0A212J418"/>
<evidence type="ECO:0000259" key="6">
    <source>
        <dbReference type="Pfam" id="PF13525"/>
    </source>
</evidence>
<dbReference type="InterPro" id="IPR039565">
    <property type="entry name" value="BamD-like"/>
</dbReference>
<dbReference type="NCBIfam" id="TIGR03302">
    <property type="entry name" value="OM_YfiO"/>
    <property type="match status" value="1"/>
</dbReference>
<feature type="domain" description="Outer membrane lipoprotein BamD-like" evidence="6">
    <location>
        <begin position="32"/>
        <end position="205"/>
    </location>
</feature>
<keyword evidence="4" id="KW-0802">TPR repeat</keyword>
<keyword evidence="5" id="KW-0812">Transmembrane</keyword>
<dbReference type="PANTHER" id="PTHR37423:SF6">
    <property type="entry name" value="CELL DIVISION COORDINATOR CPOB"/>
    <property type="match status" value="1"/>
</dbReference>
<evidence type="ECO:0000256" key="2">
    <source>
        <dbReference type="ARBA" id="ARBA00023136"/>
    </source>
</evidence>
<dbReference type="SUPFAM" id="SSF48452">
    <property type="entry name" value="TPR-like"/>
    <property type="match status" value="1"/>
</dbReference>
<keyword evidence="3" id="KW-0998">Cell outer membrane</keyword>
<evidence type="ECO:0000256" key="4">
    <source>
        <dbReference type="PROSITE-ProRule" id="PRU00339"/>
    </source>
</evidence>
<accession>A0A212J418</accession>
<keyword evidence="1" id="KW-0732">Signal</keyword>
<keyword evidence="2 5" id="KW-0472">Membrane</keyword>
<dbReference type="Gene3D" id="1.25.40.10">
    <property type="entry name" value="Tetratricopeptide repeat domain"/>
    <property type="match status" value="1"/>
</dbReference>
<evidence type="ECO:0000313" key="7">
    <source>
        <dbReference type="EMBL" id="SBV94157.1"/>
    </source>
</evidence>
<dbReference type="InterPro" id="IPR011990">
    <property type="entry name" value="TPR-like_helical_dom_sf"/>
</dbReference>
<organism evidence="7">
    <name type="scientific">uncultured delta proteobacterium</name>
    <dbReference type="NCBI Taxonomy" id="34034"/>
    <lineage>
        <taxon>Bacteria</taxon>
        <taxon>Deltaproteobacteria</taxon>
        <taxon>environmental samples</taxon>
    </lineage>
</organism>
<dbReference type="InterPro" id="IPR019734">
    <property type="entry name" value="TPR_rpt"/>
</dbReference>
<dbReference type="EMBL" id="FLUQ01000001">
    <property type="protein sequence ID" value="SBV94157.1"/>
    <property type="molecule type" value="Genomic_DNA"/>
</dbReference>